<comment type="similarity">
    <text evidence="1 5">Belongs to the pyridoxamine 5'-phosphate oxidase family.</text>
</comment>
<evidence type="ECO:0000256" key="3">
    <source>
        <dbReference type="ARBA" id="ARBA00022643"/>
    </source>
</evidence>
<evidence type="ECO:0000256" key="4">
    <source>
        <dbReference type="ARBA" id="ARBA00023002"/>
    </source>
</evidence>
<dbReference type="Pfam" id="PF01243">
    <property type="entry name" value="PNPOx_N"/>
    <property type="match status" value="1"/>
</dbReference>
<feature type="domain" description="Pyridoxine 5'-phosphate oxidase dimerisation C-terminal" evidence="7">
    <location>
        <begin position="202"/>
        <end position="244"/>
    </location>
</feature>
<dbReference type="InterPro" id="IPR019576">
    <property type="entry name" value="Pyridoxamine_oxidase_dimer_C"/>
</dbReference>
<comment type="catalytic activity">
    <reaction evidence="5">
        <text>pyridoxine 5'-phosphate + O2 = pyridoxal 5'-phosphate + H2O2</text>
        <dbReference type="Rhea" id="RHEA:15149"/>
        <dbReference type="ChEBI" id="CHEBI:15379"/>
        <dbReference type="ChEBI" id="CHEBI:16240"/>
        <dbReference type="ChEBI" id="CHEBI:58589"/>
        <dbReference type="ChEBI" id="CHEBI:597326"/>
        <dbReference type="EC" id="1.4.3.5"/>
    </reaction>
</comment>
<evidence type="ECO:0000256" key="2">
    <source>
        <dbReference type="ARBA" id="ARBA00022630"/>
    </source>
</evidence>
<evidence type="ECO:0000259" key="6">
    <source>
        <dbReference type="Pfam" id="PF01243"/>
    </source>
</evidence>
<keyword evidence="9" id="KW-1185">Reference proteome</keyword>
<comment type="subunit">
    <text evidence="5">Homodimer.</text>
</comment>
<comment type="caution">
    <text evidence="8">The sequence shown here is derived from an EMBL/GenBank/DDBJ whole genome shotgun (WGS) entry which is preliminary data.</text>
</comment>
<feature type="domain" description="Pyridoxamine 5'-phosphate oxidase N-terminal" evidence="6">
    <location>
        <begin position="63"/>
        <end position="184"/>
    </location>
</feature>
<comment type="catalytic activity">
    <reaction evidence="5">
        <text>pyridoxamine 5'-phosphate + O2 + H2O = pyridoxal 5'-phosphate + H2O2 + NH4(+)</text>
        <dbReference type="Rhea" id="RHEA:15817"/>
        <dbReference type="ChEBI" id="CHEBI:15377"/>
        <dbReference type="ChEBI" id="CHEBI:15379"/>
        <dbReference type="ChEBI" id="CHEBI:16240"/>
        <dbReference type="ChEBI" id="CHEBI:28938"/>
        <dbReference type="ChEBI" id="CHEBI:58451"/>
        <dbReference type="ChEBI" id="CHEBI:597326"/>
        <dbReference type="EC" id="1.4.3.5"/>
    </reaction>
</comment>
<dbReference type="Proteomes" id="UP001500575">
    <property type="component" value="Unassembled WGS sequence"/>
</dbReference>
<reference evidence="9" key="1">
    <citation type="journal article" date="2019" name="Int. J. Syst. Evol. Microbiol.">
        <title>The Global Catalogue of Microorganisms (GCM) 10K type strain sequencing project: providing services to taxonomists for standard genome sequencing and annotation.</title>
        <authorList>
            <consortium name="The Broad Institute Genomics Platform"/>
            <consortium name="The Broad Institute Genome Sequencing Center for Infectious Disease"/>
            <person name="Wu L."/>
            <person name="Ma J."/>
        </authorList>
    </citation>
    <scope>NUCLEOTIDE SEQUENCE [LARGE SCALE GENOMIC DNA]</scope>
    <source>
        <strain evidence="9">JCM 16021</strain>
    </source>
</reference>
<feature type="binding site" evidence="5">
    <location>
        <position position="112"/>
    </location>
    <ligand>
        <name>FMN</name>
        <dbReference type="ChEBI" id="CHEBI:58210"/>
    </ligand>
</feature>
<feature type="binding site" evidence="5">
    <location>
        <position position="156"/>
    </location>
    <ligand>
        <name>substrate</name>
    </ligand>
</feature>
<name>A0ABP5KH64_9ACTN</name>
<feature type="binding site" evidence="5">
    <location>
        <begin position="90"/>
        <end position="95"/>
    </location>
    <ligand>
        <name>FMN</name>
        <dbReference type="ChEBI" id="CHEBI:58210"/>
    </ligand>
</feature>
<feature type="binding site" evidence="5">
    <location>
        <position position="225"/>
    </location>
    <ligand>
        <name>FMN</name>
        <dbReference type="ChEBI" id="CHEBI:58210"/>
    </ligand>
</feature>
<dbReference type="NCBIfam" id="TIGR00558">
    <property type="entry name" value="pdxH"/>
    <property type="match status" value="1"/>
</dbReference>
<comment type="function">
    <text evidence="5">Catalyzes the oxidation of either pyridoxine 5'-phosphate (PNP) or pyridoxamine 5'-phosphate (PMP) into pyridoxal 5'-phosphate (PLP).</text>
</comment>
<feature type="binding site" evidence="5">
    <location>
        <begin position="169"/>
        <end position="170"/>
    </location>
    <ligand>
        <name>FMN</name>
        <dbReference type="ChEBI" id="CHEBI:58210"/>
    </ligand>
</feature>
<dbReference type="InterPro" id="IPR011576">
    <property type="entry name" value="Pyridox_Oxase_N"/>
</dbReference>
<dbReference type="EMBL" id="BAAAQQ010000013">
    <property type="protein sequence ID" value="GAA2130703.1"/>
    <property type="molecule type" value="Genomic_DNA"/>
</dbReference>
<feature type="binding site" evidence="5">
    <location>
        <position position="215"/>
    </location>
    <ligand>
        <name>FMN</name>
        <dbReference type="ChEBI" id="CHEBI:58210"/>
    </ligand>
</feature>
<dbReference type="InterPro" id="IPR000659">
    <property type="entry name" value="Pyridox_Oxase"/>
</dbReference>
<dbReference type="Gene3D" id="2.30.110.10">
    <property type="entry name" value="Electron Transport, Fmn-binding Protein, Chain A"/>
    <property type="match status" value="1"/>
</dbReference>
<dbReference type="PANTHER" id="PTHR10851:SF0">
    <property type="entry name" value="PYRIDOXINE-5'-PHOSPHATE OXIDASE"/>
    <property type="match status" value="1"/>
</dbReference>
<evidence type="ECO:0000256" key="1">
    <source>
        <dbReference type="ARBA" id="ARBA00007301"/>
    </source>
</evidence>
<feature type="binding site" evidence="5">
    <location>
        <position position="95"/>
    </location>
    <ligand>
        <name>substrate</name>
    </ligand>
</feature>
<comment type="pathway">
    <text evidence="5">Cofactor metabolism; pyridoxal 5'-phosphate salvage; pyridoxal 5'-phosphate from pyridoxine 5'-phosphate: step 1/1.</text>
</comment>
<dbReference type="PROSITE" id="PS01064">
    <property type="entry name" value="PYRIDOX_OXIDASE"/>
    <property type="match status" value="1"/>
</dbReference>
<feature type="binding site" evidence="5">
    <location>
        <position position="152"/>
    </location>
    <ligand>
        <name>substrate</name>
    </ligand>
</feature>
<gene>
    <name evidence="5 8" type="primary">pdxH</name>
    <name evidence="8" type="ORF">GCM10009843_33510</name>
</gene>
<dbReference type="NCBIfam" id="NF004231">
    <property type="entry name" value="PRK05679.1"/>
    <property type="match status" value="1"/>
</dbReference>
<dbReference type="PIRSF" id="PIRSF000190">
    <property type="entry name" value="Pyd_amn-ph_oxd"/>
    <property type="match status" value="1"/>
</dbReference>
<feature type="binding site" evidence="5">
    <location>
        <position position="134"/>
    </location>
    <ligand>
        <name>FMN</name>
        <dbReference type="ChEBI" id="CHEBI:58210"/>
    </ligand>
</feature>
<comment type="cofactor">
    <cofactor evidence="5">
        <name>FMN</name>
        <dbReference type="ChEBI" id="CHEBI:58210"/>
    </cofactor>
    <text evidence="5">Binds 1 FMN per subunit.</text>
</comment>
<feature type="binding site" evidence="5">
    <location>
        <begin position="105"/>
        <end position="106"/>
    </location>
    <ligand>
        <name>FMN</name>
        <dbReference type="ChEBI" id="CHEBI:58210"/>
    </ligand>
</feature>
<dbReference type="HAMAP" id="MF_01629">
    <property type="entry name" value="PdxH"/>
    <property type="match status" value="1"/>
</dbReference>
<feature type="binding site" evidence="5">
    <location>
        <position position="111"/>
    </location>
    <ligand>
        <name>FMN</name>
        <dbReference type="ChEBI" id="CHEBI:58210"/>
    </ligand>
</feature>
<keyword evidence="2 5" id="KW-0285">Flavoprotein</keyword>
<evidence type="ECO:0000313" key="9">
    <source>
        <dbReference type="Proteomes" id="UP001500575"/>
    </source>
</evidence>
<accession>A0ABP5KH64</accession>
<evidence type="ECO:0000259" key="7">
    <source>
        <dbReference type="Pfam" id="PF10590"/>
    </source>
</evidence>
<keyword evidence="4 5" id="KW-0560">Oxidoreductase</keyword>
<sequence length="244" mass="27425">MVQTVSPENLAPLARVVLPTRVVRMSDVSSPSWAEMRAEYSDNGLHEDDLDPDPVTMFRRWMGDAVSAGLHEPNAMVLSTVSADGQPSSRMVLFKGLDEWGFHFYTNLMSRKGQELAGNPACSLLFPWHPLERQVRIDGVASQLLREDVAAYFAQRPRGAQLGAWASHQSSKVAGRDELEAAYSAADTRYSESIEMPVPPEWGGYAVRPALVEFWQGRRDRLHDRLVYRRDEDADAWVVERLAP</sequence>
<comment type="caution">
    <text evidence="5">Lacks conserved residue(s) required for the propagation of feature annotation.</text>
</comment>
<evidence type="ECO:0000313" key="8">
    <source>
        <dbReference type="EMBL" id="GAA2130703.1"/>
    </source>
</evidence>
<dbReference type="EC" id="1.4.3.5" evidence="5"/>
<feature type="binding site" evidence="5">
    <location>
        <begin position="221"/>
        <end position="223"/>
    </location>
    <ligand>
        <name>substrate</name>
    </ligand>
</feature>
<protein>
    <recommendedName>
        <fullName evidence="5">Pyridoxine/pyridoxamine 5'-phosphate oxidase</fullName>
        <ecNumber evidence="5">1.4.3.5</ecNumber>
    </recommendedName>
    <alternativeName>
        <fullName evidence="5">PNP/PMP oxidase</fullName>
        <shortName evidence="5">PNPOx</shortName>
    </alternativeName>
    <alternativeName>
        <fullName evidence="5">Pyridoxal 5'-phosphate synthase</fullName>
    </alternativeName>
</protein>
<dbReference type="SUPFAM" id="SSF50475">
    <property type="entry name" value="FMN-binding split barrel"/>
    <property type="match status" value="1"/>
</dbReference>
<organism evidence="8 9">
    <name type="scientific">Nocardioides bigeumensis</name>
    <dbReference type="NCBI Taxonomy" id="433657"/>
    <lineage>
        <taxon>Bacteria</taxon>
        <taxon>Bacillati</taxon>
        <taxon>Actinomycetota</taxon>
        <taxon>Actinomycetes</taxon>
        <taxon>Propionibacteriales</taxon>
        <taxon>Nocardioidaceae</taxon>
        <taxon>Nocardioides</taxon>
    </lineage>
</organism>
<evidence type="ECO:0000256" key="5">
    <source>
        <dbReference type="HAMAP-Rule" id="MF_01629"/>
    </source>
</evidence>
<proteinExistence type="inferred from homology"/>
<dbReference type="InterPro" id="IPR012349">
    <property type="entry name" value="Split_barrel_FMN-bd"/>
</dbReference>
<keyword evidence="5" id="KW-0664">Pyridoxine biosynthesis</keyword>
<dbReference type="PANTHER" id="PTHR10851">
    <property type="entry name" value="PYRIDOXINE-5-PHOSPHATE OXIDASE"/>
    <property type="match status" value="1"/>
</dbReference>
<comment type="pathway">
    <text evidence="5">Cofactor metabolism; pyridoxal 5'-phosphate salvage; pyridoxal 5'-phosphate from pyridoxamine 5'-phosphate: step 1/1.</text>
</comment>
<dbReference type="InterPro" id="IPR019740">
    <property type="entry name" value="Pyridox_Oxase_CS"/>
</dbReference>
<dbReference type="Pfam" id="PF10590">
    <property type="entry name" value="PNP_phzG_C"/>
    <property type="match status" value="1"/>
</dbReference>
<keyword evidence="3 5" id="KW-0288">FMN</keyword>